<evidence type="ECO:0000313" key="3">
    <source>
        <dbReference type="Proteomes" id="UP000662857"/>
    </source>
</evidence>
<dbReference type="RefSeq" id="WP_239676412.1">
    <property type="nucleotide sequence ID" value="NZ_CP070499.1"/>
</dbReference>
<dbReference type="AlphaFoldDB" id="A0A895YDM1"/>
<feature type="transmembrane region" description="Helical" evidence="1">
    <location>
        <begin position="36"/>
        <end position="61"/>
    </location>
</feature>
<protein>
    <submittedName>
        <fullName evidence="2">Uncharacterized protein</fullName>
    </submittedName>
</protein>
<evidence type="ECO:0000313" key="2">
    <source>
        <dbReference type="EMBL" id="QSB14285.1"/>
    </source>
</evidence>
<accession>A0A895YDM1</accession>
<dbReference type="KEGG" id="nhy:JQS43_22705"/>
<keyword evidence="1" id="KW-1133">Transmembrane helix</keyword>
<keyword evidence="1" id="KW-0812">Transmembrane</keyword>
<evidence type="ECO:0000256" key="1">
    <source>
        <dbReference type="SAM" id="Phobius"/>
    </source>
</evidence>
<proteinExistence type="predicted"/>
<name>A0A895YDM1_9ACTN</name>
<feature type="transmembrane region" description="Helical" evidence="1">
    <location>
        <begin position="67"/>
        <end position="87"/>
    </location>
</feature>
<dbReference type="Proteomes" id="UP000662857">
    <property type="component" value="Chromosome"/>
</dbReference>
<sequence>MAKSARDREDRAIEQPPREFPLAAGVVRVAVVRAPIAAGVFVLAGVTLVLLLLLVVLPSAVAPVINHLLWAALFTILAAVRLLRVVWPQLRQDGPARLVVDQDGLTMVADGERTHLAWKSVKWVGVTHGVPPRKQSPTLVVWPKAKAEPPAESGRRGWLPIRYQPHPRWFPQLGLVRVIDLALLRASESEVTEAVMQVAGRRWRR</sequence>
<reference evidence="2" key="1">
    <citation type="submission" date="2021-02" db="EMBL/GenBank/DDBJ databases">
        <title>Natrosporangium hydrolyticum gen. nov., sp. nov, a haloalkaliphilic actinobacterium from a soda solonchak soil.</title>
        <authorList>
            <person name="Sorokin D.Y."/>
            <person name="Khijniak T.V."/>
            <person name="Zakharycheva A.P."/>
            <person name="Boueva O.V."/>
            <person name="Ariskina E.V."/>
            <person name="Hahnke R.L."/>
            <person name="Bunk B."/>
            <person name="Sproer C."/>
            <person name="Schumann P."/>
            <person name="Evtushenko L.I."/>
            <person name="Kublanov I.V."/>
        </authorList>
    </citation>
    <scope>NUCLEOTIDE SEQUENCE</scope>
    <source>
        <strain evidence="2">DSM 106523</strain>
    </source>
</reference>
<gene>
    <name evidence="2" type="ORF">JQS43_22705</name>
</gene>
<keyword evidence="1" id="KW-0472">Membrane</keyword>
<keyword evidence="3" id="KW-1185">Reference proteome</keyword>
<organism evidence="2 3">
    <name type="scientific">Natronosporangium hydrolyticum</name>
    <dbReference type="NCBI Taxonomy" id="2811111"/>
    <lineage>
        <taxon>Bacteria</taxon>
        <taxon>Bacillati</taxon>
        <taxon>Actinomycetota</taxon>
        <taxon>Actinomycetes</taxon>
        <taxon>Micromonosporales</taxon>
        <taxon>Micromonosporaceae</taxon>
        <taxon>Natronosporangium</taxon>
    </lineage>
</organism>
<dbReference type="EMBL" id="CP070499">
    <property type="protein sequence ID" value="QSB14285.1"/>
    <property type="molecule type" value="Genomic_DNA"/>
</dbReference>